<evidence type="ECO:0000313" key="3">
    <source>
        <dbReference type="Proteomes" id="UP000785679"/>
    </source>
</evidence>
<name>A0A8J8P521_HALGN</name>
<dbReference type="EMBL" id="RRYP01000552">
    <property type="protein sequence ID" value="TNV87237.1"/>
    <property type="molecule type" value="Genomic_DNA"/>
</dbReference>
<protein>
    <submittedName>
        <fullName evidence="2">Uncharacterized protein</fullName>
    </submittedName>
</protein>
<dbReference type="OrthoDB" id="313156at2759"/>
<feature type="region of interest" description="Disordered" evidence="1">
    <location>
        <begin position="140"/>
        <end position="160"/>
    </location>
</feature>
<dbReference type="Proteomes" id="UP000785679">
    <property type="component" value="Unassembled WGS sequence"/>
</dbReference>
<evidence type="ECO:0000256" key="1">
    <source>
        <dbReference type="SAM" id="MobiDB-lite"/>
    </source>
</evidence>
<feature type="compositionally biased region" description="Polar residues" evidence="1">
    <location>
        <begin position="142"/>
        <end position="160"/>
    </location>
</feature>
<keyword evidence="3" id="KW-1185">Reference proteome</keyword>
<gene>
    <name evidence="2" type="ORF">FGO68_gene9385</name>
</gene>
<evidence type="ECO:0000313" key="2">
    <source>
        <dbReference type="EMBL" id="TNV87237.1"/>
    </source>
</evidence>
<sequence>MSDMIPAQAQKTQTGFAVRKGQLVKTQTQFGGQFQAMPKPRLSNESLIKNGKVIKIKKDVISNAKVKLKDDGDNTQTFHQRVLAAQNKLSKLLSFNEGERLEQAFQQAIHRKGSKGKKNNQKKNDPANFLNIQRIEAPVPQPNRNIGSRGTTDQTSRLAKQSSIAKGYKQNIMVEQYLDPETVCKFGLTKRLLFKRRQRMRDKNLIIIFFDGVIGDLPYSSGNCLGFNSFRIRSGALKELKELSFQHQVVLVLPYVSKRSTVIGRYLHKFAACQVDAVYSVKSKEAKSTKKGYLKRWQDYEQVYRDFNMNDHQKILEEVLVIGCYTAELDGTMNQDGATDISDLVDDRFPELMGASGIRMRNEAEDYNRVNPITIMVPHIDLEIGSHCPISVLFQTIEVLKNTLLKYRQNPSIQQDSRGPLDKARETLFSSQSKSRLLNINPEWLPKINFMETFTQLKEYELDLTTPPYEVGAATTGRIWKLQCFESGHLQRVILQHEKLADHLKVKTFQHRTELIKKYTKEDGTMDLPSYEETHPECPLHQFATLLNDNQATKVKAIDDYRQRYLSRTDKGYRQLVETLRFPPYDPAEDHCKGVNINDVKLDMRIDQYTMHRMIFLVPSPSVIQKVQTTGQYNQAFEYVDISKELADNVPYELASLIQANQQSTFEIQDWICRRMFTRPQNNGFIGPSGLAKRKGQQYVDADFHPTVPPGTGPAGNAISNSMGT</sequence>
<proteinExistence type="predicted"/>
<accession>A0A8J8P521</accession>
<organism evidence="2 3">
    <name type="scientific">Halteria grandinella</name>
    <dbReference type="NCBI Taxonomy" id="5974"/>
    <lineage>
        <taxon>Eukaryota</taxon>
        <taxon>Sar</taxon>
        <taxon>Alveolata</taxon>
        <taxon>Ciliophora</taxon>
        <taxon>Intramacronucleata</taxon>
        <taxon>Spirotrichea</taxon>
        <taxon>Stichotrichia</taxon>
        <taxon>Sporadotrichida</taxon>
        <taxon>Halteriidae</taxon>
        <taxon>Halteria</taxon>
    </lineage>
</organism>
<dbReference type="AlphaFoldDB" id="A0A8J8P521"/>
<reference evidence="2" key="1">
    <citation type="submission" date="2019-06" db="EMBL/GenBank/DDBJ databases">
        <authorList>
            <person name="Zheng W."/>
        </authorList>
    </citation>
    <scope>NUCLEOTIDE SEQUENCE</scope>
    <source>
        <strain evidence="2">QDHG01</strain>
    </source>
</reference>
<comment type="caution">
    <text evidence="2">The sequence shown here is derived from an EMBL/GenBank/DDBJ whole genome shotgun (WGS) entry which is preliminary data.</text>
</comment>
<feature type="region of interest" description="Disordered" evidence="1">
    <location>
        <begin position="705"/>
        <end position="725"/>
    </location>
</feature>